<feature type="transmembrane region" description="Helical" evidence="7">
    <location>
        <begin position="77"/>
        <end position="96"/>
    </location>
</feature>
<dbReference type="Pfam" id="PF00528">
    <property type="entry name" value="BPD_transp_1"/>
    <property type="match status" value="1"/>
</dbReference>
<dbReference type="CDD" id="cd06261">
    <property type="entry name" value="TM_PBP2"/>
    <property type="match status" value="1"/>
</dbReference>
<organism evidence="9 10">
    <name type="scientific">Saccharibacillus brassicae</name>
    <dbReference type="NCBI Taxonomy" id="2583377"/>
    <lineage>
        <taxon>Bacteria</taxon>
        <taxon>Bacillati</taxon>
        <taxon>Bacillota</taxon>
        <taxon>Bacilli</taxon>
        <taxon>Bacillales</taxon>
        <taxon>Paenibacillaceae</taxon>
        <taxon>Saccharibacillus</taxon>
    </lineage>
</organism>
<keyword evidence="6 7" id="KW-0472">Membrane</keyword>
<name>A0A4Y6V4W8_SACBS</name>
<evidence type="ECO:0000259" key="8">
    <source>
        <dbReference type="PROSITE" id="PS50928"/>
    </source>
</evidence>
<dbReference type="GO" id="GO:0005886">
    <property type="term" value="C:plasma membrane"/>
    <property type="evidence" value="ECO:0007669"/>
    <property type="project" value="UniProtKB-SubCell"/>
</dbReference>
<comment type="subcellular location">
    <subcellularLocation>
        <location evidence="1 7">Cell membrane</location>
        <topology evidence="1 7">Multi-pass membrane protein</topology>
    </subcellularLocation>
</comment>
<dbReference type="Proteomes" id="UP000316968">
    <property type="component" value="Chromosome"/>
</dbReference>
<gene>
    <name evidence="9" type="ORF">FFV09_23435</name>
</gene>
<evidence type="ECO:0000256" key="7">
    <source>
        <dbReference type="RuleBase" id="RU363032"/>
    </source>
</evidence>
<dbReference type="PROSITE" id="PS51257">
    <property type="entry name" value="PROKAR_LIPOPROTEIN"/>
    <property type="match status" value="1"/>
</dbReference>
<dbReference type="InterPro" id="IPR035906">
    <property type="entry name" value="MetI-like_sf"/>
</dbReference>
<protein>
    <submittedName>
        <fullName evidence="9">Carbohydrate ABC transporter permease</fullName>
    </submittedName>
</protein>
<dbReference type="Gene3D" id="1.10.3720.10">
    <property type="entry name" value="MetI-like"/>
    <property type="match status" value="1"/>
</dbReference>
<feature type="domain" description="ABC transmembrane type-1" evidence="8">
    <location>
        <begin position="73"/>
        <end position="276"/>
    </location>
</feature>
<feature type="transmembrane region" description="Helical" evidence="7">
    <location>
        <begin position="141"/>
        <end position="160"/>
    </location>
</feature>
<dbReference type="KEGG" id="saca:FFV09_23435"/>
<evidence type="ECO:0000256" key="3">
    <source>
        <dbReference type="ARBA" id="ARBA00022475"/>
    </source>
</evidence>
<keyword evidence="2 7" id="KW-0813">Transport</keyword>
<proteinExistence type="inferred from homology"/>
<evidence type="ECO:0000256" key="2">
    <source>
        <dbReference type="ARBA" id="ARBA00022448"/>
    </source>
</evidence>
<dbReference type="InterPro" id="IPR000515">
    <property type="entry name" value="MetI-like"/>
</dbReference>
<dbReference type="PANTHER" id="PTHR43744:SF9">
    <property type="entry name" value="POLYGALACTURONAN_RHAMNOGALACTURONAN TRANSPORT SYSTEM PERMEASE PROTEIN YTCP"/>
    <property type="match status" value="1"/>
</dbReference>
<dbReference type="PROSITE" id="PS50928">
    <property type="entry name" value="ABC_TM1"/>
    <property type="match status" value="1"/>
</dbReference>
<comment type="similarity">
    <text evidence="7">Belongs to the binding-protein-dependent transport system permease family.</text>
</comment>
<keyword evidence="5 7" id="KW-1133">Transmembrane helix</keyword>
<reference evidence="9 10" key="1">
    <citation type="submission" date="2019-06" db="EMBL/GenBank/DDBJ databases">
        <title>Saccharibacillus brassicae sp. nov., an endophytic bacterium isolated from Chinese cabbage seeds (Brassica pekinensis).</title>
        <authorList>
            <person name="Jiang L."/>
            <person name="Lee J."/>
            <person name="Kim S.W."/>
        </authorList>
    </citation>
    <scope>NUCLEOTIDE SEQUENCE [LARGE SCALE GENOMIC DNA]</scope>
    <source>
        <strain evidence="10">KCTC 43072 / ATSA2</strain>
    </source>
</reference>
<evidence type="ECO:0000313" key="10">
    <source>
        <dbReference type="Proteomes" id="UP000316968"/>
    </source>
</evidence>
<accession>A0A4Y6V4W8</accession>
<feature type="transmembrane region" description="Helical" evidence="7">
    <location>
        <begin position="181"/>
        <end position="203"/>
    </location>
</feature>
<evidence type="ECO:0000256" key="1">
    <source>
        <dbReference type="ARBA" id="ARBA00004651"/>
    </source>
</evidence>
<dbReference type="GO" id="GO:0055085">
    <property type="term" value="P:transmembrane transport"/>
    <property type="evidence" value="ECO:0007669"/>
    <property type="project" value="InterPro"/>
</dbReference>
<dbReference type="PANTHER" id="PTHR43744">
    <property type="entry name" value="ABC TRANSPORTER PERMEASE PROTEIN MG189-RELATED-RELATED"/>
    <property type="match status" value="1"/>
</dbReference>
<dbReference type="RefSeq" id="WP_141450164.1">
    <property type="nucleotide sequence ID" value="NZ_CP041217.1"/>
</dbReference>
<feature type="transmembrane region" description="Helical" evidence="7">
    <location>
        <begin position="257"/>
        <end position="276"/>
    </location>
</feature>
<evidence type="ECO:0000256" key="4">
    <source>
        <dbReference type="ARBA" id="ARBA00022692"/>
    </source>
</evidence>
<keyword evidence="4 7" id="KW-0812">Transmembrane</keyword>
<feature type="transmembrane region" description="Helical" evidence="7">
    <location>
        <begin position="108"/>
        <end position="129"/>
    </location>
</feature>
<dbReference type="SUPFAM" id="SSF161098">
    <property type="entry name" value="MetI-like"/>
    <property type="match status" value="1"/>
</dbReference>
<evidence type="ECO:0000313" key="9">
    <source>
        <dbReference type="EMBL" id="QDH23557.1"/>
    </source>
</evidence>
<keyword evidence="10" id="KW-1185">Reference proteome</keyword>
<evidence type="ECO:0000256" key="6">
    <source>
        <dbReference type="ARBA" id="ARBA00023136"/>
    </source>
</evidence>
<feature type="transmembrane region" description="Helical" evidence="7">
    <location>
        <begin position="12"/>
        <end position="34"/>
    </location>
</feature>
<dbReference type="AlphaFoldDB" id="A0A4Y6V4W8"/>
<evidence type="ECO:0000256" key="5">
    <source>
        <dbReference type="ARBA" id="ARBA00022989"/>
    </source>
</evidence>
<keyword evidence="3" id="KW-1003">Cell membrane</keyword>
<dbReference type="OrthoDB" id="2563390at2"/>
<dbReference type="EMBL" id="CP041217">
    <property type="protein sequence ID" value="QDH23557.1"/>
    <property type="molecule type" value="Genomic_DNA"/>
</dbReference>
<sequence length="291" mass="32275">MKDTRGEKVFYGINYLILALAALSCLLPIIHIVALSLSGSEAITLGTVGLWPRDFTWTAYGKLIEDTNVVGAFRNSLVITIVGTALNMAFTILAAYPLSRKHFYARRMLTLAIVFTMLFTAGLIPNYLLAKSLGLVGNYGALWLPGLISVYNLLVLKSFFENIPEELEDAARIDGSGEWRIILQIVLPLSIPVIATIALFYGVAHWNSFFNVLIYINDPDRFNLSVLVQNMIQSQSLMAEMAMLDPDAFRKLTPESIRSAGIVVMILPMLLVYPFLQKYFVKGMLIGSVKG</sequence>